<organism evidence="1 2">
    <name type="scientific">Comamonas nitrativorans</name>
    <dbReference type="NCBI Taxonomy" id="108437"/>
    <lineage>
        <taxon>Bacteria</taxon>
        <taxon>Pseudomonadati</taxon>
        <taxon>Pseudomonadota</taxon>
        <taxon>Betaproteobacteria</taxon>
        <taxon>Burkholderiales</taxon>
        <taxon>Comamonadaceae</taxon>
        <taxon>Comamonas</taxon>
    </lineage>
</organism>
<evidence type="ECO:0000313" key="2">
    <source>
        <dbReference type="Proteomes" id="UP001595967"/>
    </source>
</evidence>
<accession>A0ABV9GRY5</accession>
<proteinExistence type="predicted"/>
<gene>
    <name evidence="1" type="ORF">ACFO3A_00810</name>
</gene>
<evidence type="ECO:0000313" key="1">
    <source>
        <dbReference type="EMBL" id="MFC4620758.1"/>
    </source>
</evidence>
<reference evidence="2" key="1">
    <citation type="journal article" date="2019" name="Int. J. Syst. Evol. Microbiol.">
        <title>The Global Catalogue of Microorganisms (GCM) 10K type strain sequencing project: providing services to taxonomists for standard genome sequencing and annotation.</title>
        <authorList>
            <consortium name="The Broad Institute Genomics Platform"/>
            <consortium name="The Broad Institute Genome Sequencing Center for Infectious Disease"/>
            <person name="Wu L."/>
            <person name="Ma J."/>
        </authorList>
    </citation>
    <scope>NUCLEOTIDE SEQUENCE [LARGE SCALE GENOMIC DNA]</scope>
    <source>
        <strain evidence="2">JCM 11650</strain>
    </source>
</reference>
<dbReference type="Proteomes" id="UP001595967">
    <property type="component" value="Unassembled WGS sequence"/>
</dbReference>
<name>A0ABV9GRY5_9BURK</name>
<protein>
    <submittedName>
        <fullName evidence="1">Uncharacterized protein</fullName>
    </submittedName>
</protein>
<comment type="caution">
    <text evidence="1">The sequence shown here is derived from an EMBL/GenBank/DDBJ whole genome shotgun (WGS) entry which is preliminary data.</text>
</comment>
<sequence length="533" mass="60058">MASLDFPSAELPRLLPLEQSYAESEVESDLKRLFLDLFNANMAADTFDVNVLGAAHLGSFDLVRRAVNADGLVLMQGDREEAATRYLYRAWKSGNLQGRGLHFLRTYLQMLFPNLCQVDQLWHDKNMPYPTGLYSSKPRFSWWLHQIGEPGLKLDGSWGVGRRIQDADEGRADREIDTDLMYLTSRVEIVLDFSVNVRSVASLMHIIRSVIPARLLPLFRFWLNFVLHVEIFASSSLLMQKNARMRFPWCGRVIGESDDVRWKLGRDGELVKLPLPFGSFRLGEVRGGKSVWRLRNCRIDSSLLMESESSASVYRLPKLGETARRLDGTWQLGGRSLHVGSYASMDKRIDLPASTSLETTYHEQYQIKYPANPSRLGSRVRLSSWRRLDGRWGVGGLSSPRPFGFPLVRGEPFLAESELGMASTANAWAMPERLTTPVATKLASKPRKLNGGWFLGAESRLGRFRLDGRRLRAMKMVECPRIGGFRVMTEVPGAVYATGEARRLRLDGAWRIGGPAAPEFKLDVFKVSAADQG</sequence>
<dbReference type="RefSeq" id="WP_377723091.1">
    <property type="nucleotide sequence ID" value="NZ_JBHSEW010000001.1"/>
</dbReference>
<dbReference type="EMBL" id="JBHSEW010000001">
    <property type="protein sequence ID" value="MFC4620758.1"/>
    <property type="molecule type" value="Genomic_DNA"/>
</dbReference>
<keyword evidence="2" id="KW-1185">Reference proteome</keyword>